<evidence type="ECO:0000256" key="4">
    <source>
        <dbReference type="ARBA" id="ARBA00022989"/>
    </source>
</evidence>
<dbReference type="SUPFAM" id="SSF103473">
    <property type="entry name" value="MFS general substrate transporter"/>
    <property type="match status" value="1"/>
</dbReference>
<name>A0AAI8YU77_9PEZI</name>
<gene>
    <name evidence="8" type="ORF">LECACI_7A002066</name>
</gene>
<feature type="transmembrane region" description="Helical" evidence="6">
    <location>
        <begin position="113"/>
        <end position="131"/>
    </location>
</feature>
<keyword evidence="5 6" id="KW-0472">Membrane</keyword>
<comment type="caution">
    <text evidence="8">The sequence shown here is derived from an EMBL/GenBank/DDBJ whole genome shotgun (WGS) entry which is preliminary data.</text>
</comment>
<evidence type="ECO:0000259" key="7">
    <source>
        <dbReference type="PROSITE" id="PS50850"/>
    </source>
</evidence>
<dbReference type="Pfam" id="PF06609">
    <property type="entry name" value="TRI12"/>
    <property type="match status" value="1"/>
</dbReference>
<evidence type="ECO:0000256" key="5">
    <source>
        <dbReference type="ARBA" id="ARBA00023136"/>
    </source>
</evidence>
<feature type="transmembrane region" description="Helical" evidence="6">
    <location>
        <begin position="82"/>
        <end position="101"/>
    </location>
</feature>
<dbReference type="PANTHER" id="PTHR23501:SF109">
    <property type="entry name" value="MAJOR FACILITATOR SUPERFAMILY (MFS) PROFILE DOMAIN-CONTAINING PROTEIN-RELATED"/>
    <property type="match status" value="1"/>
</dbReference>
<keyword evidence="2" id="KW-0813">Transport</keyword>
<keyword evidence="4 6" id="KW-1133">Transmembrane helix</keyword>
<dbReference type="Proteomes" id="UP001296104">
    <property type="component" value="Unassembled WGS sequence"/>
</dbReference>
<feature type="domain" description="Major facilitator superfamily (MFS) profile" evidence="7">
    <location>
        <begin position="39"/>
        <end position="488"/>
    </location>
</feature>
<dbReference type="InterPro" id="IPR036259">
    <property type="entry name" value="MFS_trans_sf"/>
</dbReference>
<dbReference type="EMBL" id="CAVMBE010000008">
    <property type="protein sequence ID" value="CAK3876209.1"/>
    <property type="molecule type" value="Genomic_DNA"/>
</dbReference>
<evidence type="ECO:0000256" key="6">
    <source>
        <dbReference type="SAM" id="Phobius"/>
    </source>
</evidence>
<dbReference type="InterPro" id="IPR020846">
    <property type="entry name" value="MFS_dom"/>
</dbReference>
<dbReference type="PROSITE" id="PS50850">
    <property type="entry name" value="MFS"/>
    <property type="match status" value="1"/>
</dbReference>
<proteinExistence type="predicted"/>
<feature type="transmembrane region" description="Helical" evidence="6">
    <location>
        <begin position="309"/>
        <end position="326"/>
    </location>
</feature>
<reference evidence="8" key="1">
    <citation type="submission" date="2023-11" db="EMBL/GenBank/DDBJ databases">
        <authorList>
            <person name="Alioto T."/>
            <person name="Alioto T."/>
            <person name="Gomez Garrido J."/>
        </authorList>
    </citation>
    <scope>NUCLEOTIDE SEQUENCE</scope>
</reference>
<feature type="transmembrane region" description="Helical" evidence="6">
    <location>
        <begin position="534"/>
        <end position="555"/>
    </location>
</feature>
<feature type="transmembrane region" description="Helical" evidence="6">
    <location>
        <begin position="199"/>
        <end position="219"/>
    </location>
</feature>
<feature type="transmembrane region" description="Helical" evidence="6">
    <location>
        <begin position="346"/>
        <end position="368"/>
    </location>
</feature>
<evidence type="ECO:0000313" key="8">
    <source>
        <dbReference type="EMBL" id="CAK3876209.1"/>
    </source>
</evidence>
<dbReference type="PANTHER" id="PTHR23501">
    <property type="entry name" value="MAJOR FACILITATOR SUPERFAMILY"/>
    <property type="match status" value="1"/>
</dbReference>
<dbReference type="AlphaFoldDB" id="A0AAI8YU77"/>
<sequence length="567" mass="61479">MASSEKSAKINAIELGSRSGTSDEVSDGLGSEQSSIGENKLTLGFVMTMIGLSLALVVAELTPLFTATTFTIIANDLHATKNMVWITVSAYIAEGAMVPFVGSLSDLFGRRKILLFSLVVKMLACIIMASSPSLAPFLVGCVLSGFSIGIQAMTVISGVSELVPAARRGAMLGYIVMGFIPFGPAALYGQLIAQHNWRYIFLLIGILALLSFICLAIWYRPPPRTATIGLSRREMLRRIDYGGAFFSSVGLTLAIIGINWGGIDYPWKSAQVICMLTFGFLFLIMFGIYEKYFTKWPMFSMRVAKNKRMLAACCIICFASGVNYMPVTTFWGIQVYAVYGADWHQAGIWVMPIGFCVFGGCVIGAMLLTRFKRHILWVILAFCAMQTIGSATASRFDYTNVNTIWAPLIIALFGVGGVSLPNQVIFTVIAPDDLIGSSVAIAVVLRVLGQVVGKSVFFNIFSERLKADGPAIVGIPLVKAGFTSPQRMSMLIEAYMSGPISQSLHLFPELHSPATLAMVSNAVHQLYGKVLAHIYLMSLPWGLIACVSCLGLYGIGEYMDNHVAVHL</sequence>
<comment type="subcellular location">
    <subcellularLocation>
        <location evidence="1">Membrane</location>
        <topology evidence="1">Multi-pass membrane protein</topology>
    </subcellularLocation>
</comment>
<accession>A0AAI8YU77</accession>
<dbReference type="GO" id="GO:0005886">
    <property type="term" value="C:plasma membrane"/>
    <property type="evidence" value="ECO:0007669"/>
    <property type="project" value="TreeGrafter"/>
</dbReference>
<evidence type="ECO:0000313" key="9">
    <source>
        <dbReference type="Proteomes" id="UP001296104"/>
    </source>
</evidence>
<evidence type="ECO:0000256" key="3">
    <source>
        <dbReference type="ARBA" id="ARBA00022692"/>
    </source>
</evidence>
<feature type="transmembrane region" description="Helical" evidence="6">
    <location>
        <begin position="171"/>
        <end position="193"/>
    </location>
</feature>
<dbReference type="GO" id="GO:0022857">
    <property type="term" value="F:transmembrane transporter activity"/>
    <property type="evidence" value="ECO:0007669"/>
    <property type="project" value="InterPro"/>
</dbReference>
<dbReference type="InterPro" id="IPR010573">
    <property type="entry name" value="MFS_Str1/Tri12-like"/>
</dbReference>
<feature type="transmembrane region" description="Helical" evidence="6">
    <location>
        <begin position="269"/>
        <end position="289"/>
    </location>
</feature>
<feature type="transmembrane region" description="Helical" evidence="6">
    <location>
        <begin position="41"/>
        <end position="62"/>
    </location>
</feature>
<organism evidence="8 9">
    <name type="scientific">Lecanosticta acicola</name>
    <dbReference type="NCBI Taxonomy" id="111012"/>
    <lineage>
        <taxon>Eukaryota</taxon>
        <taxon>Fungi</taxon>
        <taxon>Dikarya</taxon>
        <taxon>Ascomycota</taxon>
        <taxon>Pezizomycotina</taxon>
        <taxon>Dothideomycetes</taxon>
        <taxon>Dothideomycetidae</taxon>
        <taxon>Mycosphaerellales</taxon>
        <taxon>Mycosphaerellaceae</taxon>
        <taxon>Lecanosticta</taxon>
    </lineage>
</organism>
<feature type="transmembrane region" description="Helical" evidence="6">
    <location>
        <begin position="405"/>
        <end position="429"/>
    </location>
</feature>
<feature type="transmembrane region" description="Helical" evidence="6">
    <location>
        <begin position="239"/>
        <end position="263"/>
    </location>
</feature>
<evidence type="ECO:0000256" key="2">
    <source>
        <dbReference type="ARBA" id="ARBA00022448"/>
    </source>
</evidence>
<evidence type="ECO:0000256" key="1">
    <source>
        <dbReference type="ARBA" id="ARBA00004141"/>
    </source>
</evidence>
<feature type="transmembrane region" description="Helical" evidence="6">
    <location>
        <begin position="375"/>
        <end position="393"/>
    </location>
</feature>
<keyword evidence="3 6" id="KW-0812">Transmembrane</keyword>
<keyword evidence="9" id="KW-1185">Reference proteome</keyword>
<protein>
    <submittedName>
        <fullName evidence="8">Related to MFS drug efflux pump</fullName>
    </submittedName>
</protein>
<feature type="transmembrane region" description="Helical" evidence="6">
    <location>
        <begin position="137"/>
        <end position="159"/>
    </location>
</feature>
<dbReference type="Gene3D" id="1.20.1250.20">
    <property type="entry name" value="MFS general substrate transporter like domains"/>
    <property type="match status" value="1"/>
</dbReference>